<organism evidence="3 4">
    <name type="scientific">Rhododendron griersonianum</name>
    <dbReference type="NCBI Taxonomy" id="479676"/>
    <lineage>
        <taxon>Eukaryota</taxon>
        <taxon>Viridiplantae</taxon>
        <taxon>Streptophyta</taxon>
        <taxon>Embryophyta</taxon>
        <taxon>Tracheophyta</taxon>
        <taxon>Spermatophyta</taxon>
        <taxon>Magnoliopsida</taxon>
        <taxon>eudicotyledons</taxon>
        <taxon>Gunneridae</taxon>
        <taxon>Pentapetalae</taxon>
        <taxon>asterids</taxon>
        <taxon>Ericales</taxon>
        <taxon>Ericaceae</taxon>
        <taxon>Ericoideae</taxon>
        <taxon>Rhodoreae</taxon>
        <taxon>Rhododendron</taxon>
    </lineage>
</organism>
<evidence type="ECO:0000259" key="2">
    <source>
        <dbReference type="Pfam" id="PF14111"/>
    </source>
</evidence>
<gene>
    <name evidence="3" type="ORF">RHGRI_012826</name>
</gene>
<dbReference type="EMBL" id="JACTNZ010000004">
    <property type="protein sequence ID" value="KAG5555417.1"/>
    <property type="molecule type" value="Genomic_DNA"/>
</dbReference>
<accession>A0AAV6KT55</accession>
<dbReference type="Pfam" id="PF14111">
    <property type="entry name" value="DUF4283"/>
    <property type="match status" value="1"/>
</dbReference>
<sequence length="481" mass="51141">MNSSGISLPTVSLLRKPRVSQCGSPRAPSKDTSVVSSVNGARVFGLHAPGSPELNAENARLRRLLEGKAVSSGPGNGLSWSNIVAGGNAVNNSPGEGDVEELGQSKWEKCIVGHFWDKKLAFTAVRNIAMNIRARFGIRDVLSNEKGFFFFLFEGEKFHQLLESGPWHFGGKLLILKLWHPHLKLEKDQLSTIPLWVHFYNIPLELWTGPGFSYIASSVGRPLYVDQFTVSGKRISFAKICVEVDCSSPLPTSFDLKDANGDVVEIKIHYPWKPMMCSDCMVFGHGSSTCPKKVVAKAQSRMALSSQERLVVGTLRQEAPGVGGIRPLSSLHSVPASTSRPTVTDLVVDSSSDGSGVVNVGGPISVDGAGHGVGSPKRTVLDSGQHPSAKKSNRFDILQDASNDLIGSDSARGVGEMDNLPDDLFDAPAEGLASVMAAADFSVVAPQVSSSPSISLSKGNVGKVGDNGPAKKEGGRGKNKC</sequence>
<dbReference type="InterPro" id="IPR025558">
    <property type="entry name" value="DUF4283"/>
</dbReference>
<protein>
    <recommendedName>
        <fullName evidence="2">DUF4283 domain-containing protein</fullName>
    </recommendedName>
</protein>
<dbReference type="Proteomes" id="UP000823749">
    <property type="component" value="Chromosome 4"/>
</dbReference>
<comment type="caution">
    <text evidence="3">The sequence shown here is derived from an EMBL/GenBank/DDBJ whole genome shotgun (WGS) entry which is preliminary data.</text>
</comment>
<dbReference type="InterPro" id="IPR040256">
    <property type="entry name" value="At4g02000-like"/>
</dbReference>
<feature type="domain" description="DUF4283" evidence="2">
    <location>
        <begin position="105"/>
        <end position="186"/>
    </location>
</feature>
<dbReference type="PANTHER" id="PTHR31286">
    <property type="entry name" value="GLYCINE-RICH CELL WALL STRUCTURAL PROTEIN 1.8-LIKE"/>
    <property type="match status" value="1"/>
</dbReference>
<feature type="compositionally biased region" description="Low complexity" evidence="1">
    <location>
        <begin position="448"/>
        <end position="457"/>
    </location>
</feature>
<proteinExistence type="predicted"/>
<reference evidence="3" key="1">
    <citation type="submission" date="2020-08" db="EMBL/GenBank/DDBJ databases">
        <title>Plant Genome Project.</title>
        <authorList>
            <person name="Zhang R.-G."/>
        </authorList>
    </citation>
    <scope>NUCLEOTIDE SEQUENCE</scope>
    <source>
        <strain evidence="3">WSP0</strain>
        <tissue evidence="3">Leaf</tissue>
    </source>
</reference>
<feature type="region of interest" description="Disordered" evidence="1">
    <location>
        <begin position="448"/>
        <end position="481"/>
    </location>
</feature>
<name>A0AAV6KT55_9ERIC</name>
<dbReference type="AlphaFoldDB" id="A0AAV6KT55"/>
<evidence type="ECO:0000256" key="1">
    <source>
        <dbReference type="SAM" id="MobiDB-lite"/>
    </source>
</evidence>
<keyword evidence="4" id="KW-1185">Reference proteome</keyword>
<evidence type="ECO:0000313" key="3">
    <source>
        <dbReference type="EMBL" id="KAG5555417.1"/>
    </source>
</evidence>
<evidence type="ECO:0000313" key="4">
    <source>
        <dbReference type="Proteomes" id="UP000823749"/>
    </source>
</evidence>
<feature type="compositionally biased region" description="Basic and acidic residues" evidence="1">
    <location>
        <begin position="469"/>
        <end position="481"/>
    </location>
</feature>
<dbReference type="PANTHER" id="PTHR31286:SF99">
    <property type="entry name" value="DUF4283 DOMAIN-CONTAINING PROTEIN"/>
    <property type="match status" value="1"/>
</dbReference>
<feature type="region of interest" description="Disordered" evidence="1">
    <location>
        <begin position="364"/>
        <end position="397"/>
    </location>
</feature>